<dbReference type="Proteomes" id="UP000068026">
    <property type="component" value="Chromosome"/>
</dbReference>
<dbReference type="PROSITE" id="PS50931">
    <property type="entry name" value="HTH_LYSR"/>
    <property type="match status" value="1"/>
</dbReference>
<dbReference type="AlphaFoldDB" id="A0A0X1U6P9"/>
<dbReference type="InterPro" id="IPR036390">
    <property type="entry name" value="WH_DNA-bd_sf"/>
</dbReference>
<proteinExistence type="inferred from homology"/>
<dbReference type="KEGG" id="cpro:CPRO_10210"/>
<organism evidence="7 9">
    <name type="scientific">Anaerotignum propionicum DSM 1682</name>
    <dbReference type="NCBI Taxonomy" id="991789"/>
    <lineage>
        <taxon>Bacteria</taxon>
        <taxon>Bacillati</taxon>
        <taxon>Bacillota</taxon>
        <taxon>Clostridia</taxon>
        <taxon>Lachnospirales</taxon>
        <taxon>Anaerotignaceae</taxon>
        <taxon>Anaerotignum</taxon>
    </lineage>
</organism>
<dbReference type="RefSeq" id="WP_066048555.1">
    <property type="nucleotide sequence ID" value="NZ_CP014223.1"/>
</dbReference>
<dbReference type="InterPro" id="IPR000847">
    <property type="entry name" value="LysR_HTH_N"/>
</dbReference>
<dbReference type="PANTHER" id="PTHR30346:SF0">
    <property type="entry name" value="HCA OPERON TRANSCRIPTIONAL ACTIVATOR HCAR"/>
    <property type="match status" value="1"/>
</dbReference>
<reference evidence="7" key="4">
    <citation type="submission" date="2016-11" db="EMBL/GenBank/DDBJ databases">
        <authorList>
            <person name="Varghese N."/>
            <person name="Submissions S."/>
        </authorList>
    </citation>
    <scope>NUCLEOTIDE SEQUENCE</scope>
    <source>
        <strain evidence="7">DSM 1682</strain>
    </source>
</reference>
<evidence type="ECO:0000313" key="7">
    <source>
        <dbReference type="EMBL" id="SHE91745.1"/>
    </source>
</evidence>
<dbReference type="Pfam" id="PF03466">
    <property type="entry name" value="LysR_substrate"/>
    <property type="match status" value="1"/>
</dbReference>
<evidence type="ECO:0000313" key="9">
    <source>
        <dbReference type="Proteomes" id="UP000184204"/>
    </source>
</evidence>
<evidence type="ECO:0000256" key="2">
    <source>
        <dbReference type="ARBA" id="ARBA00023015"/>
    </source>
</evidence>
<comment type="similarity">
    <text evidence="1">Belongs to the LysR transcriptional regulatory family.</text>
</comment>
<reference evidence="6 8" key="1">
    <citation type="journal article" date="2016" name="Genome Announc.">
        <title>Complete Genome Sequence of the Amino Acid-Fermenting Clostridium propionicum X2 (DSM 1682).</title>
        <authorList>
            <person name="Poehlein A."/>
            <person name="Schlien K."/>
            <person name="Chowdhury N.P."/>
            <person name="Gottschalk G."/>
            <person name="Buckel W."/>
            <person name="Daniel R."/>
        </authorList>
    </citation>
    <scope>NUCLEOTIDE SEQUENCE [LARGE SCALE GENOMIC DNA]</scope>
    <source>
        <strain evidence="6 8">X2</strain>
    </source>
</reference>
<accession>A0A0X1U6P9</accession>
<dbReference type="GO" id="GO:0003677">
    <property type="term" value="F:DNA binding"/>
    <property type="evidence" value="ECO:0007669"/>
    <property type="project" value="UniProtKB-KW"/>
</dbReference>
<dbReference type="SUPFAM" id="SSF53850">
    <property type="entry name" value="Periplasmic binding protein-like II"/>
    <property type="match status" value="1"/>
</dbReference>
<dbReference type="InterPro" id="IPR036388">
    <property type="entry name" value="WH-like_DNA-bd_sf"/>
</dbReference>
<feature type="domain" description="HTH lysR-type" evidence="5">
    <location>
        <begin position="1"/>
        <end position="58"/>
    </location>
</feature>
<dbReference type="InterPro" id="IPR005119">
    <property type="entry name" value="LysR_subst-bd"/>
</dbReference>
<reference evidence="9" key="3">
    <citation type="submission" date="2016-11" db="EMBL/GenBank/DDBJ databases">
        <authorList>
            <person name="Jaros S."/>
            <person name="Januszkiewicz K."/>
            <person name="Wedrychowicz H."/>
        </authorList>
    </citation>
    <scope>NUCLEOTIDE SEQUENCE [LARGE SCALE GENOMIC DNA]</scope>
    <source>
        <strain evidence="9">DSM 1682</strain>
    </source>
</reference>
<evidence type="ECO:0000313" key="6">
    <source>
        <dbReference type="EMBL" id="AMJ40616.1"/>
    </source>
</evidence>
<dbReference type="Gene3D" id="1.10.10.10">
    <property type="entry name" value="Winged helix-like DNA-binding domain superfamily/Winged helix DNA-binding domain"/>
    <property type="match status" value="1"/>
</dbReference>
<dbReference type="PRINTS" id="PR00039">
    <property type="entry name" value="HTHLYSR"/>
</dbReference>
<evidence type="ECO:0000256" key="4">
    <source>
        <dbReference type="ARBA" id="ARBA00023163"/>
    </source>
</evidence>
<dbReference type="Pfam" id="PF00126">
    <property type="entry name" value="HTH_1"/>
    <property type="match status" value="1"/>
</dbReference>
<keyword evidence="8" id="KW-1185">Reference proteome</keyword>
<gene>
    <name evidence="6" type="primary">gltC_1</name>
    <name evidence="6" type="ORF">CPRO_10210</name>
    <name evidence="7" type="ORF">SAMN02745151_02208</name>
</gene>
<name>A0A0X1U6P9_ANAPI</name>
<evidence type="ECO:0000259" key="5">
    <source>
        <dbReference type="PROSITE" id="PS50931"/>
    </source>
</evidence>
<dbReference type="Proteomes" id="UP000184204">
    <property type="component" value="Unassembled WGS sequence"/>
</dbReference>
<reference evidence="8" key="2">
    <citation type="submission" date="2016-01" db="EMBL/GenBank/DDBJ databases">
        <authorList>
            <person name="Poehlein A."/>
            <person name="Schlien K."/>
            <person name="Gottschalk G."/>
            <person name="Buckel W."/>
            <person name="Daniel R."/>
        </authorList>
    </citation>
    <scope>NUCLEOTIDE SEQUENCE [LARGE SCALE GENOMIC DNA]</scope>
    <source>
        <strain evidence="8">X2</strain>
    </source>
</reference>
<protein>
    <submittedName>
        <fullName evidence="7">DNA-binding transcriptional regulator, LysR family</fullName>
    </submittedName>
    <submittedName>
        <fullName evidence="6">HTH-type transcriptional regulator GltC</fullName>
    </submittedName>
</protein>
<dbReference type="GO" id="GO:0003700">
    <property type="term" value="F:DNA-binding transcription factor activity"/>
    <property type="evidence" value="ECO:0007669"/>
    <property type="project" value="InterPro"/>
</dbReference>
<evidence type="ECO:0000256" key="1">
    <source>
        <dbReference type="ARBA" id="ARBA00009437"/>
    </source>
</evidence>
<dbReference type="Gene3D" id="3.40.190.10">
    <property type="entry name" value="Periplasmic binding protein-like II"/>
    <property type="match status" value="2"/>
</dbReference>
<dbReference type="SUPFAM" id="SSF46785">
    <property type="entry name" value="Winged helix' DNA-binding domain"/>
    <property type="match status" value="1"/>
</dbReference>
<dbReference type="PANTHER" id="PTHR30346">
    <property type="entry name" value="TRANSCRIPTIONAL DUAL REGULATOR HCAR-RELATED"/>
    <property type="match status" value="1"/>
</dbReference>
<keyword evidence="3 7" id="KW-0238">DNA-binding</keyword>
<sequence>MTLQQLHYAITISETGSLNKAAELLYIAQPSLTNALKELEKELGIVIFHRSGRGVSLTNDGVEFLLYARQVYNQYENLLEKYGKTGNLKKKFGISTQHYSFVVQAFIEMVKCFNTAEYEFAIRETRTMEVIEDVDTLKSEIGILYLCDFNRKIMLKLLKSHNLEFHKLIECSAYVYLWRGHPLANSKSIQLSQLENYPCLSFEQGDNSSFFFAEELLSTNEYARTIKANDRATMLNLMIGLNGYTLCSGIISDELNGTDFVAVPFEADHDNPNSVMEIGYIVKKNMLLSEMGKLYLQIIQNELKQYEVKK</sequence>
<evidence type="ECO:0000256" key="3">
    <source>
        <dbReference type="ARBA" id="ARBA00023125"/>
    </source>
</evidence>
<dbReference type="GO" id="GO:0032993">
    <property type="term" value="C:protein-DNA complex"/>
    <property type="evidence" value="ECO:0007669"/>
    <property type="project" value="TreeGrafter"/>
</dbReference>
<dbReference type="FunFam" id="1.10.10.10:FF:000001">
    <property type="entry name" value="LysR family transcriptional regulator"/>
    <property type="match status" value="1"/>
</dbReference>
<dbReference type="EMBL" id="FQUA01000010">
    <property type="protein sequence ID" value="SHE91745.1"/>
    <property type="molecule type" value="Genomic_DNA"/>
</dbReference>
<dbReference type="CDD" id="cd05466">
    <property type="entry name" value="PBP2_LTTR_substrate"/>
    <property type="match status" value="1"/>
</dbReference>
<keyword evidence="2" id="KW-0805">Transcription regulation</keyword>
<keyword evidence="4" id="KW-0804">Transcription</keyword>
<dbReference type="EMBL" id="CP014223">
    <property type="protein sequence ID" value="AMJ40616.1"/>
    <property type="molecule type" value="Genomic_DNA"/>
</dbReference>
<dbReference type="OrthoDB" id="9803714at2"/>
<evidence type="ECO:0000313" key="8">
    <source>
        <dbReference type="Proteomes" id="UP000068026"/>
    </source>
</evidence>